<feature type="chain" id="PRO_5047453085" description="SusC/RagA family TonB-linked outer membrane protein" evidence="1">
    <location>
        <begin position="30"/>
        <end position="98"/>
    </location>
</feature>
<dbReference type="Proteomes" id="UP001169458">
    <property type="component" value="Unassembled WGS sequence"/>
</dbReference>
<gene>
    <name evidence="2" type="ORF">QUW60_07720</name>
</gene>
<comment type="caution">
    <text evidence="2">The sequence shown here is derived from an EMBL/GenBank/DDBJ whole genome shotgun (WGS) entry which is preliminary data.</text>
</comment>
<feature type="signal peptide" evidence="1">
    <location>
        <begin position="1"/>
        <end position="29"/>
    </location>
</feature>
<keyword evidence="1" id="KW-0732">Signal</keyword>
<organism evidence="2 3">
    <name type="scientific">Bacteroides gallinaceum</name>
    <dbReference type="NCBI Taxonomy" id="1462571"/>
    <lineage>
        <taxon>Bacteria</taxon>
        <taxon>Pseudomonadati</taxon>
        <taxon>Bacteroidota</taxon>
        <taxon>Bacteroidia</taxon>
        <taxon>Bacteroidales</taxon>
        <taxon>Bacteroidaceae</taxon>
        <taxon>Bacteroides</taxon>
    </lineage>
</organism>
<evidence type="ECO:0000313" key="2">
    <source>
        <dbReference type="EMBL" id="MDM8325119.1"/>
    </source>
</evidence>
<evidence type="ECO:0000256" key="1">
    <source>
        <dbReference type="SAM" id="SignalP"/>
    </source>
</evidence>
<proteinExistence type="predicted"/>
<sequence length="98" mass="10644">MRNYVHMFREYPRTTILWSMLFVSTSVIAGTNPIPAENQAVAASKVQQQSKKVTISGVVTDAKGESIIGASIADKNNPRVGTITNMNGEYILTVAENT</sequence>
<dbReference type="SUPFAM" id="SSF49464">
    <property type="entry name" value="Carboxypeptidase regulatory domain-like"/>
    <property type="match status" value="1"/>
</dbReference>
<keyword evidence="3" id="KW-1185">Reference proteome</keyword>
<protein>
    <recommendedName>
        <fullName evidence="4">SusC/RagA family TonB-linked outer membrane protein</fullName>
    </recommendedName>
</protein>
<accession>A0ABT7VFQ2</accession>
<name>A0ABT7VFQ2_9BACE</name>
<evidence type="ECO:0008006" key="4">
    <source>
        <dbReference type="Google" id="ProtNLM"/>
    </source>
</evidence>
<dbReference type="InterPro" id="IPR008969">
    <property type="entry name" value="CarboxyPept-like_regulatory"/>
</dbReference>
<dbReference type="EMBL" id="JAUDEN010000011">
    <property type="protein sequence ID" value="MDM8325119.1"/>
    <property type="molecule type" value="Genomic_DNA"/>
</dbReference>
<reference evidence="3" key="1">
    <citation type="submission" date="2023-07" db="EMBL/GenBank/DDBJ databases">
        <title>Identification and characterization of horizontal gene transfer across gut microbiota members of farm animals based on homology search.</title>
        <authorList>
            <person name="Schwarzerova J."/>
            <person name="Nykrynova M."/>
            <person name="Jureckova K."/>
            <person name="Cejkova D."/>
            <person name="Rychlik I."/>
        </authorList>
    </citation>
    <scope>NUCLEOTIDE SEQUENCE [LARGE SCALE GENOMIC DNA]</scope>
    <source>
        <strain evidence="3">109_WCHN</strain>
    </source>
</reference>
<evidence type="ECO:0000313" key="3">
    <source>
        <dbReference type="Proteomes" id="UP001169458"/>
    </source>
</evidence>